<dbReference type="EMBL" id="AAGK01000004">
    <property type="protein sequence ID" value="EAN31725.1"/>
    <property type="molecule type" value="Genomic_DNA"/>
</dbReference>
<dbReference type="AlphaFoldDB" id="Q4N2H6"/>
<dbReference type="InterPro" id="IPR012336">
    <property type="entry name" value="Thioredoxin-like_fold"/>
</dbReference>
<reference evidence="3 4" key="1">
    <citation type="journal article" date="2005" name="Science">
        <title>Genome sequence of Theileria parva, a bovine pathogen that transforms lymphocytes.</title>
        <authorList>
            <person name="Gardner M.J."/>
            <person name="Bishop R."/>
            <person name="Shah T."/>
            <person name="de Villiers E.P."/>
            <person name="Carlton J.M."/>
            <person name="Hall N."/>
            <person name="Ren Q."/>
            <person name="Paulsen I.T."/>
            <person name="Pain A."/>
            <person name="Berriman M."/>
            <person name="Wilson R.J.M."/>
            <person name="Sato S."/>
            <person name="Ralph S.A."/>
            <person name="Mann D.J."/>
            <person name="Xiong Z."/>
            <person name="Shallom S.J."/>
            <person name="Weidman J."/>
            <person name="Jiang L."/>
            <person name="Lynn J."/>
            <person name="Weaver B."/>
            <person name="Shoaibi A."/>
            <person name="Domingo A.R."/>
            <person name="Wasawo D."/>
            <person name="Crabtree J."/>
            <person name="Wortman J.R."/>
            <person name="Haas B."/>
            <person name="Angiuoli S.V."/>
            <person name="Creasy T.H."/>
            <person name="Lu C."/>
            <person name="Suh B."/>
            <person name="Silva J.C."/>
            <person name="Utterback T.R."/>
            <person name="Feldblyum T.V."/>
            <person name="Pertea M."/>
            <person name="Allen J."/>
            <person name="Nierman W.C."/>
            <person name="Taracha E.L.N."/>
            <person name="Salzberg S.L."/>
            <person name="White O.R."/>
            <person name="Fitzhugh H.A."/>
            <person name="Morzaria S."/>
            <person name="Venter J.C."/>
            <person name="Fraser C.M."/>
            <person name="Nene V."/>
        </authorList>
    </citation>
    <scope>NUCLEOTIDE SEQUENCE [LARGE SCALE GENOMIC DNA]</scope>
    <source>
        <strain evidence="3 4">Muguga</strain>
    </source>
</reference>
<dbReference type="SUPFAM" id="SSF52833">
    <property type="entry name" value="Thioredoxin-like"/>
    <property type="match status" value="1"/>
</dbReference>
<name>Q4N2H6_THEPA</name>
<dbReference type="eggNOG" id="KOG2501">
    <property type="taxonomic scope" value="Eukaryota"/>
</dbReference>
<accession>Q4N2H6</accession>
<dbReference type="Proteomes" id="UP000001949">
    <property type="component" value="Unassembled WGS sequence"/>
</dbReference>
<keyword evidence="1" id="KW-0732">Signal</keyword>
<evidence type="ECO:0000313" key="4">
    <source>
        <dbReference type="Proteomes" id="UP000001949"/>
    </source>
</evidence>
<organism evidence="3 4">
    <name type="scientific">Theileria parva</name>
    <name type="common">East coast fever infection agent</name>
    <dbReference type="NCBI Taxonomy" id="5875"/>
    <lineage>
        <taxon>Eukaryota</taxon>
        <taxon>Sar</taxon>
        <taxon>Alveolata</taxon>
        <taxon>Apicomplexa</taxon>
        <taxon>Aconoidasida</taxon>
        <taxon>Piroplasmida</taxon>
        <taxon>Theileriidae</taxon>
        <taxon>Theileria</taxon>
    </lineage>
</organism>
<evidence type="ECO:0000256" key="1">
    <source>
        <dbReference type="SAM" id="SignalP"/>
    </source>
</evidence>
<dbReference type="GO" id="GO:0005634">
    <property type="term" value="C:nucleus"/>
    <property type="evidence" value="ECO:0007669"/>
    <property type="project" value="TreeGrafter"/>
</dbReference>
<proteinExistence type="predicted"/>
<evidence type="ECO:0000313" key="3">
    <source>
        <dbReference type="EMBL" id="EAN31725.1"/>
    </source>
</evidence>
<dbReference type="STRING" id="5875.Q4N2H6"/>
<evidence type="ECO:0000259" key="2">
    <source>
        <dbReference type="Pfam" id="PF13905"/>
    </source>
</evidence>
<dbReference type="PANTHER" id="PTHR46472:SF1">
    <property type="entry name" value="NUCLEOREDOXIN"/>
    <property type="match status" value="1"/>
</dbReference>
<dbReference type="GO" id="GO:0030178">
    <property type="term" value="P:negative regulation of Wnt signaling pathway"/>
    <property type="evidence" value="ECO:0007669"/>
    <property type="project" value="TreeGrafter"/>
</dbReference>
<dbReference type="VEuPathDB" id="PiroplasmaDB:TpMuguga_04g00373"/>
<gene>
    <name evidence="3" type="ordered locus">TP04_0373</name>
</gene>
<dbReference type="InterPro" id="IPR036249">
    <property type="entry name" value="Thioredoxin-like_sf"/>
</dbReference>
<dbReference type="InParanoid" id="Q4N2H6"/>
<feature type="signal peptide" evidence="1">
    <location>
        <begin position="1"/>
        <end position="23"/>
    </location>
</feature>
<dbReference type="PANTHER" id="PTHR46472">
    <property type="entry name" value="NUCLEOREDOXIN"/>
    <property type="match status" value="1"/>
</dbReference>
<dbReference type="GO" id="GO:0004791">
    <property type="term" value="F:thioredoxin-disulfide reductase (NADPH) activity"/>
    <property type="evidence" value="ECO:0007669"/>
    <property type="project" value="TreeGrafter"/>
</dbReference>
<dbReference type="Gene3D" id="3.40.30.10">
    <property type="entry name" value="Glutaredoxin"/>
    <property type="match status" value="2"/>
</dbReference>
<feature type="domain" description="Thioredoxin-like fold" evidence="2">
    <location>
        <begin position="326"/>
        <end position="424"/>
    </location>
</feature>
<dbReference type="KEGG" id="tpv:TP04_0373"/>
<dbReference type="OMA" id="LATYMIY"/>
<protein>
    <recommendedName>
        <fullName evidence="2">Thioredoxin-like fold domain-containing protein</fullName>
    </recommendedName>
</protein>
<dbReference type="GO" id="GO:0031397">
    <property type="term" value="P:negative regulation of protein ubiquitination"/>
    <property type="evidence" value="ECO:0007669"/>
    <property type="project" value="TreeGrafter"/>
</dbReference>
<keyword evidence="4" id="KW-1185">Reference proteome</keyword>
<comment type="caution">
    <text evidence="3">The sequence shown here is derived from an EMBL/GenBank/DDBJ whole genome shotgun (WGS) entry which is preliminary data.</text>
</comment>
<dbReference type="GeneID" id="3501286"/>
<feature type="chain" id="PRO_5004240970" description="Thioredoxin-like fold domain-containing protein" evidence="1">
    <location>
        <begin position="24"/>
        <end position="562"/>
    </location>
</feature>
<dbReference type="Pfam" id="PF13905">
    <property type="entry name" value="Thioredoxin_8"/>
    <property type="match status" value="2"/>
</dbReference>
<sequence length="562" mass="64390">MELRSFIFLLTLFLLNPIQHCNGKLLNHDSRIVKISRLPTLPNSSFVSFNRSKKAEPNTPPQITEYKINKNVVLSKLVDRRNQKLALVASGTVLFAATCYKLVSKIVNHYLYDRYVVKNSPGIVNTIGHVLLTNTPDVPSKTFMDKVFKPILKVLEKTPFLRGMIRPGMKRVSTASVIKDDTIVLVYIYDEFIHQQSKNYGFDFMRVVVDKYQSLKKSGKSVELVLVNVSGKWDMSYDTFRGLPCYAVPFGDKKRNLKIADMLGPSSIPNLFLLDSQGNVVSDNCLYLMYKWSNNFPWPKVKLMDYLPDNLYNSSNEPVPKSSLYGKIVGVYVDSGNPELSKKLRDKLKELYEFMTKATDGNFELLTLKYCSKRNEFDDFLKGNHPSWLNLGFDEVTTSVLLSNTFGMNEFLSNIVLLDQQGDVYTRFGMFALDKNLYQRLLNGLLKGAFRVKDGELAHLHLMNRPLILVLADNKDPKGLEDLTTELNKALSAHRKKRRGQEFEFLVLNEKNPCEQTRKLLRLDSKTSMIAISPFNKLLKFKGDELTENTVLKFIDDYYNSF</sequence>
<dbReference type="RefSeq" id="XP_764008.1">
    <property type="nucleotide sequence ID" value="XM_758915.1"/>
</dbReference>
<feature type="domain" description="Thioredoxin-like fold" evidence="2">
    <location>
        <begin position="182"/>
        <end position="280"/>
    </location>
</feature>